<dbReference type="AlphaFoldDB" id="A0A4U5JUP6"/>
<feature type="transmembrane region" description="Helical" evidence="1">
    <location>
        <begin position="35"/>
        <end position="59"/>
    </location>
</feature>
<proteinExistence type="predicted"/>
<name>A0A4U5JUP6_9GAMM</name>
<dbReference type="RefSeq" id="WP_137264965.1">
    <property type="nucleotide sequence ID" value="NZ_SZUA01000001.1"/>
</dbReference>
<evidence type="ECO:0000313" key="3">
    <source>
        <dbReference type="Proteomes" id="UP000308707"/>
    </source>
</evidence>
<accession>A0A4U5JUP6</accession>
<keyword evidence="1" id="KW-1133">Transmembrane helix</keyword>
<comment type="caution">
    <text evidence="2">The sequence shown here is derived from an EMBL/GenBank/DDBJ whole genome shotgun (WGS) entry which is preliminary data.</text>
</comment>
<dbReference type="Proteomes" id="UP000308707">
    <property type="component" value="Unassembled WGS sequence"/>
</dbReference>
<feature type="transmembrane region" description="Helical" evidence="1">
    <location>
        <begin position="96"/>
        <end position="114"/>
    </location>
</feature>
<gene>
    <name evidence="2" type="ORF">FCE95_00015</name>
</gene>
<dbReference type="EMBL" id="SZUA01000001">
    <property type="protein sequence ID" value="TKR32756.1"/>
    <property type="molecule type" value="Genomic_DNA"/>
</dbReference>
<reference evidence="2 3" key="1">
    <citation type="submission" date="2019-04" db="EMBL/GenBank/DDBJ databases">
        <title>Reference strain of H23.</title>
        <authorList>
            <person name="Luo X."/>
        </authorList>
    </citation>
    <scope>NUCLEOTIDE SEQUENCE [LARGE SCALE GENOMIC DNA]</scope>
    <source>
        <strain evidence="2 3">H23</strain>
    </source>
</reference>
<dbReference type="OrthoDB" id="9946891at2"/>
<feature type="transmembrane region" description="Helical" evidence="1">
    <location>
        <begin position="71"/>
        <end position="90"/>
    </location>
</feature>
<sequence>MRLLVGYCLASFTPAVTMALLTPLGSDRFTFWQFGLVPVFFVFSSIAVAVIGIPLYLALRAMKLVNGWSALISGGMGGALVGAILHLPAAPKPADLLVTCLVGAVSGFVFWLVLRGEKFT</sequence>
<evidence type="ECO:0000256" key="1">
    <source>
        <dbReference type="SAM" id="Phobius"/>
    </source>
</evidence>
<keyword evidence="1" id="KW-0812">Transmembrane</keyword>
<keyword evidence="1" id="KW-0472">Membrane</keyword>
<protein>
    <submittedName>
        <fullName evidence="2">Uncharacterized protein</fullName>
    </submittedName>
</protein>
<organism evidence="2 3">
    <name type="scientific">Luteimonas gilva</name>
    <dbReference type="NCBI Taxonomy" id="2572684"/>
    <lineage>
        <taxon>Bacteria</taxon>
        <taxon>Pseudomonadati</taxon>
        <taxon>Pseudomonadota</taxon>
        <taxon>Gammaproteobacteria</taxon>
        <taxon>Lysobacterales</taxon>
        <taxon>Lysobacteraceae</taxon>
        <taxon>Luteimonas</taxon>
    </lineage>
</organism>
<keyword evidence="3" id="KW-1185">Reference proteome</keyword>
<evidence type="ECO:0000313" key="2">
    <source>
        <dbReference type="EMBL" id="TKR32756.1"/>
    </source>
</evidence>